<accession>A0A843XA22</accession>
<evidence type="ECO:0000313" key="1">
    <source>
        <dbReference type="EMBL" id="MQM16209.1"/>
    </source>
</evidence>
<dbReference type="Proteomes" id="UP000652761">
    <property type="component" value="Unassembled WGS sequence"/>
</dbReference>
<comment type="caution">
    <text evidence="1">The sequence shown here is derived from an EMBL/GenBank/DDBJ whole genome shotgun (WGS) entry which is preliminary data.</text>
</comment>
<evidence type="ECO:0000313" key="2">
    <source>
        <dbReference type="Proteomes" id="UP000652761"/>
    </source>
</evidence>
<dbReference type="AlphaFoldDB" id="A0A843XA22"/>
<gene>
    <name evidence="1" type="ORF">Taro_049163</name>
</gene>
<protein>
    <submittedName>
        <fullName evidence="1">Uncharacterized protein</fullName>
    </submittedName>
</protein>
<reference evidence="1" key="1">
    <citation type="submission" date="2017-07" db="EMBL/GenBank/DDBJ databases">
        <title>Taro Niue Genome Assembly and Annotation.</title>
        <authorList>
            <person name="Atibalentja N."/>
            <person name="Keating K."/>
            <person name="Fields C.J."/>
        </authorList>
    </citation>
    <scope>NUCLEOTIDE SEQUENCE</scope>
    <source>
        <strain evidence="1">Niue_2</strain>
        <tissue evidence="1">Leaf</tissue>
    </source>
</reference>
<name>A0A843XA22_COLES</name>
<organism evidence="1 2">
    <name type="scientific">Colocasia esculenta</name>
    <name type="common">Wild taro</name>
    <name type="synonym">Arum esculentum</name>
    <dbReference type="NCBI Taxonomy" id="4460"/>
    <lineage>
        <taxon>Eukaryota</taxon>
        <taxon>Viridiplantae</taxon>
        <taxon>Streptophyta</taxon>
        <taxon>Embryophyta</taxon>
        <taxon>Tracheophyta</taxon>
        <taxon>Spermatophyta</taxon>
        <taxon>Magnoliopsida</taxon>
        <taxon>Liliopsida</taxon>
        <taxon>Araceae</taxon>
        <taxon>Aroideae</taxon>
        <taxon>Colocasieae</taxon>
        <taxon>Colocasia</taxon>
    </lineage>
</organism>
<keyword evidence="2" id="KW-1185">Reference proteome</keyword>
<dbReference type="EMBL" id="NMUH01006893">
    <property type="protein sequence ID" value="MQM16209.1"/>
    <property type="molecule type" value="Genomic_DNA"/>
</dbReference>
<proteinExistence type="predicted"/>
<sequence length="181" mass="18861">MEARTSGSLAGVREVGSLQLVSESGSTEICNELITIAVLKKSTSVQLPCKVRVCAAGGLQLLLCCMLGECGRLVCSCRGGAVGGGLASSGLPRVEDDCRQVQGLRYVVVLASAFWCIFLELCLGGSGGSSPRTCLRCFYSSACYGVLSEVLCRLVAWGGDAPLWRCVARLCAFVPQGLGLA</sequence>